<organism evidence="4 5">
    <name type="scientific">Monilinia laxa</name>
    <name type="common">Brown rot fungus</name>
    <name type="synonym">Sclerotinia laxa</name>
    <dbReference type="NCBI Taxonomy" id="61186"/>
    <lineage>
        <taxon>Eukaryota</taxon>
        <taxon>Fungi</taxon>
        <taxon>Dikarya</taxon>
        <taxon>Ascomycota</taxon>
        <taxon>Pezizomycotina</taxon>
        <taxon>Leotiomycetes</taxon>
        <taxon>Helotiales</taxon>
        <taxon>Sclerotiniaceae</taxon>
        <taxon>Monilinia</taxon>
    </lineage>
</organism>
<feature type="compositionally biased region" description="Pro residues" evidence="2">
    <location>
        <begin position="137"/>
        <end position="148"/>
    </location>
</feature>
<accession>A0A5N6JQD1</accession>
<keyword evidence="1" id="KW-0227">DNA damage</keyword>
<dbReference type="Proteomes" id="UP000326757">
    <property type="component" value="Unassembled WGS sequence"/>
</dbReference>
<dbReference type="GO" id="GO:0003824">
    <property type="term" value="F:catalytic activity"/>
    <property type="evidence" value="ECO:0007669"/>
    <property type="project" value="InterPro"/>
</dbReference>
<protein>
    <recommendedName>
        <fullName evidence="3">Methylated-DNA-[protein]-cysteine S-methyltransferase DNA binding domain-containing protein</fullName>
    </recommendedName>
</protein>
<evidence type="ECO:0000256" key="1">
    <source>
        <dbReference type="ARBA" id="ARBA00022763"/>
    </source>
</evidence>
<evidence type="ECO:0000313" key="5">
    <source>
        <dbReference type="Proteomes" id="UP000326757"/>
    </source>
</evidence>
<reference evidence="4 5" key="1">
    <citation type="submission" date="2019-06" db="EMBL/GenBank/DDBJ databases">
        <title>Genome Sequence of the Brown Rot Fungal Pathogen Monilinia laxa.</title>
        <authorList>
            <person name="De Miccolis Angelini R.M."/>
            <person name="Landi L."/>
            <person name="Abate D."/>
            <person name="Pollastro S."/>
            <person name="Romanazzi G."/>
            <person name="Faretra F."/>
        </authorList>
    </citation>
    <scope>NUCLEOTIDE SEQUENCE [LARGE SCALE GENOMIC DNA]</scope>
    <source>
        <strain evidence="4 5">Mlax316</strain>
    </source>
</reference>
<dbReference type="PANTHER" id="PTHR42942:SF1">
    <property type="entry name" value="ALKYLTRANSFERASE-LIKE PROTEIN 1"/>
    <property type="match status" value="1"/>
</dbReference>
<proteinExistence type="predicted"/>
<sequence>MILTHYVTKLINPYLTLEVKTPTKTKPIPELIQALNLSFTNRQNIGPYVSNTQLGINPRPDHLHLKHTIYFAFTHAVYRATQEIPPGKVTTYGHIARLIGTPQRPRQVGTCLKHLPSPPPSPSQPTTTTPTTTPQTHPSPAPPSPGTA</sequence>
<dbReference type="SUPFAM" id="SSF46767">
    <property type="entry name" value="Methylated DNA-protein cysteine methyltransferase, C-terminal domain"/>
    <property type="match status" value="1"/>
</dbReference>
<evidence type="ECO:0000313" key="4">
    <source>
        <dbReference type="EMBL" id="KAB8290850.1"/>
    </source>
</evidence>
<dbReference type="GO" id="GO:0006281">
    <property type="term" value="P:DNA repair"/>
    <property type="evidence" value="ECO:0007669"/>
    <property type="project" value="InterPro"/>
</dbReference>
<dbReference type="InterPro" id="IPR036217">
    <property type="entry name" value="MethylDNA_cys_MeTrfase_DNAb"/>
</dbReference>
<dbReference type="InterPro" id="IPR052520">
    <property type="entry name" value="ATL_DNA_repair"/>
</dbReference>
<gene>
    <name evidence="4" type="ORF">EYC80_008487</name>
</gene>
<evidence type="ECO:0000256" key="2">
    <source>
        <dbReference type="SAM" id="MobiDB-lite"/>
    </source>
</evidence>
<feature type="region of interest" description="Disordered" evidence="2">
    <location>
        <begin position="101"/>
        <end position="148"/>
    </location>
</feature>
<dbReference type="EMBL" id="VIGI01000016">
    <property type="protein sequence ID" value="KAB8290850.1"/>
    <property type="molecule type" value="Genomic_DNA"/>
</dbReference>
<dbReference type="Gene3D" id="1.10.10.10">
    <property type="entry name" value="Winged helix-like DNA-binding domain superfamily/Winged helix DNA-binding domain"/>
    <property type="match status" value="1"/>
</dbReference>
<evidence type="ECO:0000259" key="3">
    <source>
        <dbReference type="Pfam" id="PF01035"/>
    </source>
</evidence>
<dbReference type="InterPro" id="IPR014048">
    <property type="entry name" value="MethylDNA_cys_MeTrfase_DNA-bd"/>
</dbReference>
<dbReference type="PANTHER" id="PTHR42942">
    <property type="entry name" value="6-O-METHYLGUANINE DNA METHYLTRANSFERASE"/>
    <property type="match status" value="1"/>
</dbReference>
<keyword evidence="5" id="KW-1185">Reference proteome</keyword>
<dbReference type="AlphaFoldDB" id="A0A5N6JQD1"/>
<dbReference type="OrthoDB" id="2548197at2759"/>
<feature type="compositionally biased region" description="Low complexity" evidence="2">
    <location>
        <begin position="124"/>
        <end position="136"/>
    </location>
</feature>
<feature type="domain" description="Methylated-DNA-[protein]-cysteine S-methyltransferase DNA binding" evidence="3">
    <location>
        <begin position="73"/>
        <end position="122"/>
    </location>
</feature>
<dbReference type="Pfam" id="PF01035">
    <property type="entry name" value="DNA_binding_1"/>
    <property type="match status" value="1"/>
</dbReference>
<comment type="caution">
    <text evidence="4">The sequence shown here is derived from an EMBL/GenBank/DDBJ whole genome shotgun (WGS) entry which is preliminary data.</text>
</comment>
<dbReference type="InterPro" id="IPR036388">
    <property type="entry name" value="WH-like_DNA-bd_sf"/>
</dbReference>
<name>A0A5N6JQD1_MONLA</name>
<dbReference type="CDD" id="cd06445">
    <property type="entry name" value="ATase"/>
    <property type="match status" value="1"/>
</dbReference>